<dbReference type="Pfam" id="PF07811">
    <property type="entry name" value="TadE"/>
    <property type="match status" value="1"/>
</dbReference>
<evidence type="ECO:0000313" key="3">
    <source>
        <dbReference type="EMBL" id="MBC5779262.1"/>
    </source>
</evidence>
<reference evidence="3 4" key="1">
    <citation type="submission" date="2020-08" db="EMBL/GenBank/DDBJ databases">
        <title>Genome public.</title>
        <authorList>
            <person name="Liu C."/>
            <person name="Sun Q."/>
        </authorList>
    </citation>
    <scope>NUCLEOTIDE SEQUENCE [LARGE SCALE GENOMIC DNA]</scope>
    <source>
        <strain evidence="3 4">M29</strain>
    </source>
</reference>
<protein>
    <submittedName>
        <fullName evidence="3">Pilus assembly protein</fullName>
    </submittedName>
</protein>
<accession>A0ABR7IH06</accession>
<evidence type="ECO:0000256" key="1">
    <source>
        <dbReference type="SAM" id="Phobius"/>
    </source>
</evidence>
<dbReference type="Proteomes" id="UP000649826">
    <property type="component" value="Unassembled WGS sequence"/>
</dbReference>
<organism evidence="3 4">
    <name type="scientific">Blautia difficilis</name>
    <dbReference type="NCBI Taxonomy" id="2763027"/>
    <lineage>
        <taxon>Bacteria</taxon>
        <taxon>Bacillati</taxon>
        <taxon>Bacillota</taxon>
        <taxon>Clostridia</taxon>
        <taxon>Lachnospirales</taxon>
        <taxon>Lachnospiraceae</taxon>
        <taxon>Blautia</taxon>
    </lineage>
</organism>
<evidence type="ECO:0000259" key="2">
    <source>
        <dbReference type="Pfam" id="PF07811"/>
    </source>
</evidence>
<gene>
    <name evidence="3" type="ORF">H8Z82_06255</name>
</gene>
<sequence>MVEKIKKGSFTVEAACVMPLILLVLFGTIYLSFFVHNRAWLTAAAYESALSGSMEGNKKNGQVYETARMCSEKLGSTGFFGAEDLTTQTNVGKEVQVTYDLDTISVYGGLNWHMRTEGKAKIIDPVSHIRKIRAAKAVFEGTGE</sequence>
<proteinExistence type="predicted"/>
<evidence type="ECO:0000313" key="4">
    <source>
        <dbReference type="Proteomes" id="UP000649826"/>
    </source>
</evidence>
<keyword evidence="1" id="KW-0472">Membrane</keyword>
<dbReference type="EMBL" id="JACOQG010000007">
    <property type="protein sequence ID" value="MBC5779262.1"/>
    <property type="molecule type" value="Genomic_DNA"/>
</dbReference>
<keyword evidence="4" id="KW-1185">Reference proteome</keyword>
<dbReference type="RefSeq" id="WP_019160533.1">
    <property type="nucleotide sequence ID" value="NZ_JACOQG010000007.1"/>
</dbReference>
<feature type="domain" description="TadE-like" evidence="2">
    <location>
        <begin position="8"/>
        <end position="49"/>
    </location>
</feature>
<keyword evidence="1" id="KW-1133">Transmembrane helix</keyword>
<dbReference type="InterPro" id="IPR012495">
    <property type="entry name" value="TadE-like_dom"/>
</dbReference>
<keyword evidence="1" id="KW-0812">Transmembrane</keyword>
<feature type="transmembrane region" description="Helical" evidence="1">
    <location>
        <begin position="12"/>
        <end position="33"/>
    </location>
</feature>
<comment type="caution">
    <text evidence="3">The sequence shown here is derived from an EMBL/GenBank/DDBJ whole genome shotgun (WGS) entry which is preliminary data.</text>
</comment>
<name>A0ABR7IH06_9FIRM</name>